<dbReference type="GO" id="GO:0015031">
    <property type="term" value="P:protein transport"/>
    <property type="evidence" value="ECO:0007669"/>
    <property type="project" value="UniProtKB-KW"/>
</dbReference>
<keyword evidence="6" id="KW-0175">Coiled coil</keyword>
<evidence type="ECO:0000256" key="5">
    <source>
        <dbReference type="ARBA" id="ARBA00023034"/>
    </source>
</evidence>
<evidence type="ECO:0000313" key="9">
    <source>
        <dbReference type="Proteomes" id="UP001626550"/>
    </source>
</evidence>
<organism evidence="8 9">
    <name type="scientific">Cichlidogyrus casuarinus</name>
    <dbReference type="NCBI Taxonomy" id="1844966"/>
    <lineage>
        <taxon>Eukaryota</taxon>
        <taxon>Metazoa</taxon>
        <taxon>Spiralia</taxon>
        <taxon>Lophotrochozoa</taxon>
        <taxon>Platyhelminthes</taxon>
        <taxon>Monogenea</taxon>
        <taxon>Monopisthocotylea</taxon>
        <taxon>Dactylogyridea</taxon>
        <taxon>Ancyrocephalidae</taxon>
        <taxon>Cichlidogyrus</taxon>
    </lineage>
</organism>
<gene>
    <name evidence="8" type="ORF">Ciccas_007188</name>
</gene>
<dbReference type="InterPro" id="IPR039745">
    <property type="entry name" value="Vps54"/>
</dbReference>
<dbReference type="Proteomes" id="UP001626550">
    <property type="component" value="Unassembled WGS sequence"/>
</dbReference>
<dbReference type="InterPro" id="IPR012501">
    <property type="entry name" value="Vps54_C"/>
</dbReference>
<keyword evidence="5" id="KW-0333">Golgi apparatus</keyword>
<name>A0ABD2Q3L2_9PLAT</name>
<evidence type="ECO:0000256" key="4">
    <source>
        <dbReference type="ARBA" id="ARBA00022927"/>
    </source>
</evidence>
<keyword evidence="9" id="KW-1185">Reference proteome</keyword>
<protein>
    <recommendedName>
        <fullName evidence="7">Vacuolar protein sorting-associated protein 54 C-terminal domain-containing protein</fullName>
    </recommendedName>
</protein>
<dbReference type="AlphaFoldDB" id="A0ABD2Q3L2"/>
<keyword evidence="4" id="KW-0653">Protein transport</keyword>
<comment type="similarity">
    <text evidence="2">Belongs to the VPS54 family.</text>
</comment>
<dbReference type="EMBL" id="JBJKFK010001070">
    <property type="protein sequence ID" value="KAL3314194.1"/>
    <property type="molecule type" value="Genomic_DNA"/>
</dbReference>
<evidence type="ECO:0000256" key="1">
    <source>
        <dbReference type="ARBA" id="ARBA00004601"/>
    </source>
</evidence>
<evidence type="ECO:0000313" key="8">
    <source>
        <dbReference type="EMBL" id="KAL3314194.1"/>
    </source>
</evidence>
<evidence type="ECO:0000256" key="6">
    <source>
        <dbReference type="ARBA" id="ARBA00023054"/>
    </source>
</evidence>
<dbReference type="PANTHER" id="PTHR12965:SF0">
    <property type="entry name" value="VACUOLAR PROTEIN SORTING-ASSOCIATED PROTEIN 54"/>
    <property type="match status" value="1"/>
</dbReference>
<dbReference type="Pfam" id="PF07928">
    <property type="entry name" value="Vps54"/>
    <property type="match status" value="1"/>
</dbReference>
<evidence type="ECO:0000256" key="3">
    <source>
        <dbReference type="ARBA" id="ARBA00022448"/>
    </source>
</evidence>
<feature type="domain" description="Vacuolar protein sorting-associated protein 54 C-terminal" evidence="7">
    <location>
        <begin position="192"/>
        <end position="331"/>
    </location>
</feature>
<evidence type="ECO:0000256" key="2">
    <source>
        <dbReference type="ARBA" id="ARBA00009150"/>
    </source>
</evidence>
<proteinExistence type="inferred from homology"/>
<dbReference type="PANTHER" id="PTHR12965">
    <property type="entry name" value="VACUOLAR PROTEIN SORTING 54"/>
    <property type="match status" value="1"/>
</dbReference>
<comment type="subcellular location">
    <subcellularLocation>
        <location evidence="1">Golgi apparatus</location>
        <location evidence="1">trans-Golgi network</location>
    </subcellularLocation>
</comment>
<comment type="caution">
    <text evidence="8">The sequence shown here is derived from an EMBL/GenBank/DDBJ whole genome shotgun (WGS) entry which is preliminary data.</text>
</comment>
<keyword evidence="3" id="KW-0813">Transport</keyword>
<dbReference type="GO" id="GO:0005794">
    <property type="term" value="C:Golgi apparatus"/>
    <property type="evidence" value="ECO:0007669"/>
    <property type="project" value="UniProtKB-SubCell"/>
</dbReference>
<accession>A0ABD2Q3L2</accession>
<sequence>MLRLQVSGGRSSFSSVFKELIKAMIKVVKHCAGETLSCDTDKAPASEQQFLSCLTSIEKSHDLVSISAEQSTVLVFELTSALWEPCQQLLDKFHSERQKKLDMLLQHERWEVAPVPRHMQKLIDGLFHAAAILSAGQDRDESFWSSLSLVGEYCPSKVSDESEQQSTVCFHVPRFATVQSEQGFRQQRLTGENFPVIGTVVLLVQILIDYLLMYRQLEFSFEVYQLGSTSAHFGDRVAYRLADLLTTFNATTYRLILGAEARAASSLKSISAKHLALTARSLEFVLRCIEPIVQILSLSSNSQATLPKVEILIKQHIDEIQKKLLSLLSMRMGQKVTVWEPKPPVPSAEIRFVCQAMNKMANSVMDVLSSNAIKFRNLAPSLGSFSDNMNEIWTGSPAKASPQSHPP</sequence>
<evidence type="ECO:0000259" key="7">
    <source>
        <dbReference type="Pfam" id="PF07928"/>
    </source>
</evidence>
<reference evidence="8 9" key="1">
    <citation type="submission" date="2024-11" db="EMBL/GenBank/DDBJ databases">
        <title>Adaptive evolution of stress response genes in parasites aligns with host niche diversity.</title>
        <authorList>
            <person name="Hahn C."/>
            <person name="Resl P."/>
        </authorList>
    </citation>
    <scope>NUCLEOTIDE SEQUENCE [LARGE SCALE GENOMIC DNA]</scope>
    <source>
        <strain evidence="8">EGGRZ-B1_66</strain>
        <tissue evidence="8">Body</tissue>
    </source>
</reference>